<dbReference type="Proteomes" id="UP000674318">
    <property type="component" value="Chromosome 21"/>
</dbReference>
<protein>
    <recommendedName>
        <fullName evidence="7">Lipid desaturase domain-containing protein</fullName>
    </recommendedName>
</protein>
<evidence type="ECO:0000259" key="7">
    <source>
        <dbReference type="Pfam" id="PF10520"/>
    </source>
</evidence>
<reference evidence="8 9" key="1">
    <citation type="submission" date="2021-02" db="EMBL/GenBank/DDBJ databases">
        <title>Porcisia hertigi Genome sequencing and assembly.</title>
        <authorList>
            <person name="Almutairi H."/>
            <person name="Gatherer D."/>
        </authorList>
    </citation>
    <scope>NUCLEOTIDE SEQUENCE [LARGE SCALE GENOMIC DNA]</scope>
    <source>
        <strain evidence="8 9">C119</strain>
    </source>
</reference>
<dbReference type="UniPathway" id="UPA00199"/>
<sequence>MADSGGELIGREGDPSVRKANAKRLAAGYTKKKRFLECCYLSASTFLWSSNVIACGRYFVFAQDANKMQLIWMPLFIIAAMALADLVSGFVHWGLDTWGTPETPIFGNFIRSFREHHVDQTAMCKHDFIETNADSTLPLLPVLYMQYLCVWSTNHSSNGYIANLHVRNIGIHVFLSTFFIFVAMTNEIHKWSHQAKQSPLVRKAMDRRIILSPIQHRRHHKDPFDRTYCITTGWMNPLLDSIHFWRHLESLVSSITGEIPRANDQRLLGK</sequence>
<organism evidence="8 9">
    <name type="scientific">Porcisia hertigi</name>
    <dbReference type="NCBI Taxonomy" id="2761500"/>
    <lineage>
        <taxon>Eukaryota</taxon>
        <taxon>Discoba</taxon>
        <taxon>Euglenozoa</taxon>
        <taxon>Kinetoplastea</taxon>
        <taxon>Metakinetoplastina</taxon>
        <taxon>Trypanosomatida</taxon>
        <taxon>Trypanosomatidae</taxon>
        <taxon>Leishmaniinae</taxon>
        <taxon>Porcisia</taxon>
    </lineage>
</organism>
<dbReference type="GO" id="GO:0016020">
    <property type="term" value="C:membrane"/>
    <property type="evidence" value="ECO:0007669"/>
    <property type="project" value="UniProtKB-SubCell"/>
</dbReference>
<evidence type="ECO:0000256" key="2">
    <source>
        <dbReference type="ARBA" id="ARBA00007620"/>
    </source>
</evidence>
<dbReference type="InterPro" id="IPR053335">
    <property type="entry name" value="Fatty_acid_desaturase_CarF"/>
</dbReference>
<dbReference type="KEGG" id="phet:94291065"/>
<evidence type="ECO:0000256" key="4">
    <source>
        <dbReference type="ARBA" id="ARBA00022989"/>
    </source>
</evidence>
<keyword evidence="5 6" id="KW-0472">Membrane</keyword>
<dbReference type="AlphaFoldDB" id="A0A836IPQ7"/>
<accession>A0A836IPQ7</accession>
<evidence type="ECO:0000256" key="6">
    <source>
        <dbReference type="SAM" id="Phobius"/>
    </source>
</evidence>
<dbReference type="RefSeq" id="XP_067757351.1">
    <property type="nucleotide sequence ID" value="XM_067900988.1"/>
</dbReference>
<evidence type="ECO:0000256" key="5">
    <source>
        <dbReference type="ARBA" id="ARBA00023136"/>
    </source>
</evidence>
<gene>
    <name evidence="8" type="ORF">JKF63_05018</name>
</gene>
<name>A0A836IPQ7_9TRYP</name>
<evidence type="ECO:0000256" key="3">
    <source>
        <dbReference type="ARBA" id="ARBA00022692"/>
    </source>
</evidence>
<evidence type="ECO:0000256" key="1">
    <source>
        <dbReference type="ARBA" id="ARBA00004141"/>
    </source>
</evidence>
<dbReference type="PANTHER" id="PTHR48230:SF1">
    <property type="entry name" value="LIPID DESATURASE DOMAIN-CONTAINING PROTEIN"/>
    <property type="match status" value="1"/>
</dbReference>
<dbReference type="PANTHER" id="PTHR48230">
    <property type="match status" value="1"/>
</dbReference>
<feature type="transmembrane region" description="Helical" evidence="6">
    <location>
        <begin position="40"/>
        <end position="60"/>
    </location>
</feature>
<dbReference type="InterPro" id="IPR019547">
    <property type="entry name" value="Lipid_desat"/>
</dbReference>
<dbReference type="OrthoDB" id="5103at2759"/>
<evidence type="ECO:0000313" key="9">
    <source>
        <dbReference type="Proteomes" id="UP000674318"/>
    </source>
</evidence>
<dbReference type="GO" id="GO:0006631">
    <property type="term" value="P:fatty acid metabolic process"/>
    <property type="evidence" value="ECO:0007669"/>
    <property type="project" value="UniProtKB-UniPathway"/>
</dbReference>
<keyword evidence="4 6" id="KW-1133">Transmembrane helix</keyword>
<dbReference type="GeneID" id="94291065"/>
<keyword evidence="3 6" id="KW-0812">Transmembrane</keyword>
<comment type="similarity">
    <text evidence="2">Belongs to the fatty acid desaturase CarF family.</text>
</comment>
<feature type="domain" description="Lipid desaturase" evidence="7">
    <location>
        <begin position="81"/>
        <end position="262"/>
    </location>
</feature>
<dbReference type="EMBL" id="JAFJZO010000021">
    <property type="protein sequence ID" value="KAG5505683.1"/>
    <property type="molecule type" value="Genomic_DNA"/>
</dbReference>
<evidence type="ECO:0000313" key="8">
    <source>
        <dbReference type="EMBL" id="KAG5505683.1"/>
    </source>
</evidence>
<comment type="subcellular location">
    <subcellularLocation>
        <location evidence="1">Membrane</location>
        <topology evidence="1">Multi-pass membrane protein</topology>
    </subcellularLocation>
</comment>
<comment type="caution">
    <text evidence="8">The sequence shown here is derived from an EMBL/GenBank/DDBJ whole genome shotgun (WGS) entry which is preliminary data.</text>
</comment>
<feature type="transmembrane region" description="Helical" evidence="6">
    <location>
        <begin position="72"/>
        <end position="95"/>
    </location>
</feature>
<dbReference type="Pfam" id="PF10520">
    <property type="entry name" value="Lipid_desat"/>
    <property type="match status" value="1"/>
</dbReference>
<keyword evidence="9" id="KW-1185">Reference proteome</keyword>
<proteinExistence type="inferred from homology"/>